<evidence type="ECO:0000256" key="1">
    <source>
        <dbReference type="SAM" id="MobiDB-lite"/>
    </source>
</evidence>
<feature type="region of interest" description="Disordered" evidence="1">
    <location>
        <begin position="219"/>
        <end position="238"/>
    </location>
</feature>
<proteinExistence type="predicted"/>
<dbReference type="Proteomes" id="UP000255509">
    <property type="component" value="Unassembled WGS sequence"/>
</dbReference>
<organism evidence="2 3">
    <name type="scientific">Salmonella enterica I</name>
    <dbReference type="NCBI Taxonomy" id="59201"/>
    <lineage>
        <taxon>Bacteria</taxon>
        <taxon>Pseudomonadati</taxon>
        <taxon>Pseudomonadota</taxon>
        <taxon>Gammaproteobacteria</taxon>
        <taxon>Enterobacterales</taxon>
        <taxon>Enterobacteriaceae</taxon>
        <taxon>Salmonella</taxon>
    </lineage>
</organism>
<protein>
    <submittedName>
        <fullName evidence="2">Uncharacterized protein</fullName>
    </submittedName>
</protein>
<evidence type="ECO:0000313" key="3">
    <source>
        <dbReference type="Proteomes" id="UP000255509"/>
    </source>
</evidence>
<name>A0A379W2Y4_SALET</name>
<accession>A0A379W2Y4</accession>
<evidence type="ECO:0000313" key="2">
    <source>
        <dbReference type="EMBL" id="SUH13458.1"/>
    </source>
</evidence>
<dbReference type="EMBL" id="UGXS01000004">
    <property type="protein sequence ID" value="SUH13458.1"/>
    <property type="molecule type" value="Genomic_DNA"/>
</dbReference>
<reference evidence="2 3" key="1">
    <citation type="submission" date="2018-06" db="EMBL/GenBank/DDBJ databases">
        <authorList>
            <consortium name="Pathogen Informatics"/>
            <person name="Doyle S."/>
        </authorList>
    </citation>
    <scope>NUCLEOTIDE SEQUENCE [LARGE SCALE GENOMIC DNA]</scope>
    <source>
        <strain evidence="2 3">NCTC8258</strain>
    </source>
</reference>
<sequence>MPCGGSSRRRNNRTAPRPGRSVLGAVKRKSGRGSGRARCSRPTAAPERRRLRTGSGGGVDAAGYLARQRHARNAWQRRQFRVCRVHGLSLEMAWACRCDAPPGFRASPRAVFAVTAIRLQSLTLRACGAARCACIQGKALRPIPPRTAWHHLMQPNRLRRIGPASARRNRRRAGEHAGACCGRLCKCVPPSTLAVPACHVTKDGSRTTRPASLWSFHATPQDRHRKVRQGRSLLSSGG</sequence>
<dbReference type="AlphaFoldDB" id="A0A379W2Y4"/>
<gene>
    <name evidence="2" type="ORF">NCTC8258_01101</name>
</gene>
<feature type="region of interest" description="Disordered" evidence="1">
    <location>
        <begin position="1"/>
        <end position="60"/>
    </location>
</feature>